<evidence type="ECO:0000313" key="3">
    <source>
        <dbReference type="Proteomes" id="UP001153714"/>
    </source>
</evidence>
<dbReference type="EMBL" id="OU893335">
    <property type="protein sequence ID" value="CAG9792516.1"/>
    <property type="molecule type" value="Genomic_DNA"/>
</dbReference>
<evidence type="ECO:0000256" key="1">
    <source>
        <dbReference type="SAM" id="Phobius"/>
    </source>
</evidence>
<dbReference type="OrthoDB" id="426210at2759"/>
<name>A0A9N9WHZ5_9NEOP</name>
<reference evidence="2" key="2">
    <citation type="submission" date="2022-10" db="EMBL/GenBank/DDBJ databases">
        <authorList>
            <consortium name="ENA_rothamsted_submissions"/>
            <consortium name="culmorum"/>
            <person name="King R."/>
        </authorList>
    </citation>
    <scope>NUCLEOTIDE SEQUENCE</scope>
</reference>
<reference evidence="2" key="1">
    <citation type="submission" date="2021-12" db="EMBL/GenBank/DDBJ databases">
        <authorList>
            <person name="King R."/>
        </authorList>
    </citation>
    <scope>NUCLEOTIDE SEQUENCE</scope>
</reference>
<sequence>MVEINCSYFHWLFICCHSLPILLSYLAWRGTYVASQHIKSHQSQTTGPWQISWARLLPTIFDIKTTDIIASPITILFKRPLFESTVPDVWKRAYVTPVLKKVNMSEGHLRQHV</sequence>
<proteinExistence type="predicted"/>
<keyword evidence="1" id="KW-0812">Transmembrane</keyword>
<keyword evidence="1" id="KW-0472">Membrane</keyword>
<protein>
    <submittedName>
        <fullName evidence="2">Uncharacterized protein</fullName>
    </submittedName>
</protein>
<gene>
    <name evidence="2" type="ORF">DIATSA_LOCUS10037</name>
</gene>
<accession>A0A9N9WHZ5</accession>
<feature type="transmembrane region" description="Helical" evidence="1">
    <location>
        <begin position="7"/>
        <end position="28"/>
    </location>
</feature>
<dbReference type="Proteomes" id="UP001153714">
    <property type="component" value="Chromosome 4"/>
</dbReference>
<evidence type="ECO:0000313" key="2">
    <source>
        <dbReference type="EMBL" id="CAG9792516.1"/>
    </source>
</evidence>
<organism evidence="2 3">
    <name type="scientific">Diatraea saccharalis</name>
    <name type="common">sugarcane borer</name>
    <dbReference type="NCBI Taxonomy" id="40085"/>
    <lineage>
        <taxon>Eukaryota</taxon>
        <taxon>Metazoa</taxon>
        <taxon>Ecdysozoa</taxon>
        <taxon>Arthropoda</taxon>
        <taxon>Hexapoda</taxon>
        <taxon>Insecta</taxon>
        <taxon>Pterygota</taxon>
        <taxon>Neoptera</taxon>
        <taxon>Endopterygota</taxon>
        <taxon>Lepidoptera</taxon>
        <taxon>Glossata</taxon>
        <taxon>Ditrysia</taxon>
        <taxon>Pyraloidea</taxon>
        <taxon>Crambidae</taxon>
        <taxon>Crambinae</taxon>
        <taxon>Diatraea</taxon>
    </lineage>
</organism>
<keyword evidence="3" id="KW-1185">Reference proteome</keyword>
<keyword evidence="1" id="KW-1133">Transmembrane helix</keyword>
<dbReference type="AlphaFoldDB" id="A0A9N9WHZ5"/>